<feature type="domain" description="ERAP1-like C-terminal" evidence="20">
    <location>
        <begin position="580"/>
        <end position="723"/>
    </location>
</feature>
<evidence type="ECO:0000256" key="18">
    <source>
        <dbReference type="SAM" id="SignalP"/>
    </source>
</evidence>
<evidence type="ECO:0000259" key="19">
    <source>
        <dbReference type="Pfam" id="PF01433"/>
    </source>
</evidence>
<keyword evidence="23" id="KW-1185">Reference proteome</keyword>
<dbReference type="EMBL" id="JAHXZJ010000374">
    <property type="protein sequence ID" value="KAH0560345.1"/>
    <property type="molecule type" value="Genomic_DNA"/>
</dbReference>
<dbReference type="Gene3D" id="2.60.40.1910">
    <property type="match status" value="2"/>
</dbReference>
<comment type="subcellular location">
    <subcellularLocation>
        <location evidence="1">Cell membrane</location>
        <topology evidence="1">Lipid-anchor</topology>
        <topology evidence="1">GPI-anchor</topology>
    </subcellularLocation>
</comment>
<proteinExistence type="inferred from homology"/>
<dbReference type="SUPFAM" id="SSF63737">
    <property type="entry name" value="Leukotriene A4 hydrolase N-terminal domain"/>
    <property type="match status" value="2"/>
</dbReference>
<feature type="chain" id="PRO_5043843454" description="Aminopeptidase N" evidence="18">
    <location>
        <begin position="20"/>
        <end position="1839"/>
    </location>
</feature>
<evidence type="ECO:0000256" key="9">
    <source>
        <dbReference type="ARBA" id="ARBA00022801"/>
    </source>
</evidence>
<dbReference type="InterPro" id="IPR027268">
    <property type="entry name" value="Peptidase_M4/M1_CTD_sf"/>
</dbReference>
<dbReference type="InterPro" id="IPR024571">
    <property type="entry name" value="ERAP1-like_C_dom"/>
</dbReference>
<dbReference type="PANTHER" id="PTHR11533:SF294">
    <property type="entry name" value="THYROTROPIN-RELEASING HORMONE-DEGRADING ECTOENZYME"/>
    <property type="match status" value="1"/>
</dbReference>
<keyword evidence="7 16" id="KW-0479">Metal-binding</keyword>
<dbReference type="Pfam" id="PF11838">
    <property type="entry name" value="ERAP1_C"/>
    <property type="match status" value="2"/>
</dbReference>
<evidence type="ECO:0000256" key="2">
    <source>
        <dbReference type="ARBA" id="ARBA00010136"/>
    </source>
</evidence>
<keyword evidence="14" id="KW-0449">Lipoprotein</keyword>
<accession>A0AAV7IFF4</accession>
<dbReference type="InterPro" id="IPR050344">
    <property type="entry name" value="Peptidase_M1_aminopeptidases"/>
</dbReference>
<evidence type="ECO:0000256" key="16">
    <source>
        <dbReference type="PIRSR" id="PIRSR634016-3"/>
    </source>
</evidence>
<evidence type="ECO:0000256" key="14">
    <source>
        <dbReference type="ARBA" id="ARBA00023288"/>
    </source>
</evidence>
<feature type="site" description="Transition state stabilizer" evidence="17">
    <location>
        <position position="1345"/>
    </location>
</feature>
<gene>
    <name evidence="22" type="ORF">KQX54_003707</name>
</gene>
<evidence type="ECO:0000256" key="10">
    <source>
        <dbReference type="ARBA" id="ARBA00022833"/>
    </source>
</evidence>
<keyword evidence="11" id="KW-0482">Metalloprotease</keyword>
<feature type="domain" description="Aminopeptidase N-like N-terminal" evidence="21">
    <location>
        <begin position="954"/>
        <end position="1150"/>
    </location>
</feature>
<sequence>MIKNLIIFFLITLLWTVTASPVTNEDTEIVNHSNEVEVDGHKEEYRLPHETEPRLYVLEFDPDFEGEKFTFKGNGTILFKVLQPTTSVTLHRSNKIVIDPDSVAIVDEKGIVYQPVKQDWNSENDFYTLKFENKLKPGNYTLKINWVSDDYENDWFSTDYGFFRAQEQFTNENSSYLIATLFQPISARTAFPCWDEPGFKAQFEISIKHSPNYTALSNMPEKNRQELDDGRIMTNFERSVKMSSYNLCIVVANCTSIKSTERNISFYGFDNLHYLEFPLKISESAVKILEAYTDMPFPLPKLDQLTIPQLLDMPAMENWGLITYPTMFVRFKNTTLIPDVDQQDNVALLVAHEVSHQWFGNLVTSAWWDDLWLSEAFATFFSHKIIDQIEGDKRAIDTFTIENINGAIDQELPPHRASSIKVEPKDKRGIIQMFGSATYYKGAGILQMLENVIGEDVFRDGIRRYLKTHQFGAVTSDDLWAAFQEAYDEVHKENSLNIKEFMDPWILQKGTPVLNVTRNYETGETNITQTNSREDLDAQWTIPINYATKSNPDFSSALPTLWMNKNETTITLPSIDKDDWIILNIQQRSMYQVNYDEENWNRLADYLIKDHEKIHPVNRAQLTATAIKNVKNNPSFIDTLFKISLYLNREKEFLAWMPLTEILTKISEEFLNTNNQDLFEEYIRFLTNAIAETNFEGETLESARIRKVFAPVLCVVKNKNCLEFPEYGWNWVICTGLKDANDTVWEKFTSDEAPIKKFIQKINFKLIKCTNDNEKRDKYLMKIIHSNSTSRPYFVNRVILNFLESNRKDVNYIMQFFCDHFEDFEKFYTRNDGNYLETIIERIFSKVQNQEQLDKMKLLVASHKDKLNKIVSKKFPSIDTLLEKAERFVQELESFVSKFEELIDQYLTKEADVCTISVTFNQGLPVRESETDSFLIESDIDQEYGHRLPESTAPRVYIIEFDPDFTGELFTFTGNSTIFFEVIESTSSVILHRSDKITIDRNFTELVDINGAAIKPEKQKWNPWNEFYKIKFSRKLEPGNYSLKMKWSGIDATGSLYDFGFFRQGFFRAYDKIENDKHKYLVTTHFEPSGARSAFPCWDEPGFKAQFEISVKHFPNYTALSNMPEKSRQLLPDGRIITHFERSLKMSSYLPCVAVADYQAIKNQHGNITFYSLENNLDSLKFALEISEKVIPIMEAYTGVPYALPKLDQIAISQYKGGMEHWGLVSYESSSVKLESTSLDSDLDSKYNILIIVAHELAHQWFGNLVTPVWWDDTWLNEAFAAYFEAKIIDQIYPNQHIMDYFVVNDVNYGSYDAEKLSSSKNAKPIKWMPQNRIDLRKIFSPVTYRKGAAVIHMLEHILSEEVFCEGLQRYFKAHQFGTVVTDDLWKAFQEVYDKKHGDKSLDIKKTMDPWIMQTGTPIVTLTRNYDTGETNLTQTDSGDTNSGNKWNIPINYATESDPDFSSVSPTTWLNEDEEMITLQNIDKNDWIILNIQQRGFYQVNYDQENWRRLAEFLIKEHEKIHPINRAQLIVDSVRLLADDLSYVNIFFNITTYLYKEKNLLPWASVAEIMAAMAQIFRNTNAEHLYKMYTLFLTRGISEDNTFEEENFFSVKIRNILNHLLCDFEQAQCRSRAHRLFINYLENPSKNVSDWIICSGLQESNETVWKKFMTDQDLSRKFLPNFKYSFIKCRSQKEERDKYMTEIIGNSTLSSSSVTEIFKTFLNSSYDNVNYIMQHFFNHFDDIQEFYTKSDIHYPMINITSLMISAIKTQDQYDKMEGFIKVNKDKFEDIFPEASTPLSSLLREAQITIKVIDKISTKFRELVIQNFIIDDYDNILQKL</sequence>
<evidence type="ECO:0000256" key="8">
    <source>
        <dbReference type="ARBA" id="ARBA00022729"/>
    </source>
</evidence>
<feature type="domain" description="ERAP1-like C-terminal" evidence="20">
    <location>
        <begin position="1487"/>
        <end position="1783"/>
    </location>
</feature>
<dbReference type="Proteomes" id="UP000826195">
    <property type="component" value="Unassembled WGS sequence"/>
</dbReference>
<keyword evidence="6" id="KW-0645">Protease</keyword>
<feature type="binding site" evidence="16">
    <location>
        <position position="1278"/>
    </location>
    <ligand>
        <name>Zn(2+)</name>
        <dbReference type="ChEBI" id="CHEBI:29105"/>
        <note>catalytic</note>
    </ligand>
</feature>
<evidence type="ECO:0000259" key="20">
    <source>
        <dbReference type="Pfam" id="PF11838"/>
    </source>
</evidence>
<dbReference type="CDD" id="cd09601">
    <property type="entry name" value="M1_APN-Q_like"/>
    <property type="match status" value="2"/>
</dbReference>
<evidence type="ECO:0000313" key="23">
    <source>
        <dbReference type="Proteomes" id="UP000826195"/>
    </source>
</evidence>
<evidence type="ECO:0000256" key="12">
    <source>
        <dbReference type="ARBA" id="ARBA00023136"/>
    </source>
</evidence>
<dbReference type="SUPFAM" id="SSF55486">
    <property type="entry name" value="Metalloproteases ('zincins'), catalytic domain"/>
    <property type="match status" value="2"/>
</dbReference>
<evidence type="ECO:0000256" key="4">
    <source>
        <dbReference type="ARBA" id="ARBA00022475"/>
    </source>
</evidence>
<comment type="cofactor">
    <cofactor evidence="16">
        <name>Zn(2+)</name>
        <dbReference type="ChEBI" id="CHEBI:29105"/>
    </cofactor>
    <text evidence="16">Binds 1 zinc ion per subunit.</text>
</comment>
<keyword evidence="10 16" id="KW-0862">Zinc</keyword>
<dbReference type="Gene3D" id="1.10.390.10">
    <property type="entry name" value="Neutral Protease Domain 2"/>
    <property type="match status" value="2"/>
</dbReference>
<organism evidence="22 23">
    <name type="scientific">Cotesia glomerata</name>
    <name type="common">Lepidopteran parasitic wasp</name>
    <name type="synonym">Apanteles glomeratus</name>
    <dbReference type="NCBI Taxonomy" id="32391"/>
    <lineage>
        <taxon>Eukaryota</taxon>
        <taxon>Metazoa</taxon>
        <taxon>Ecdysozoa</taxon>
        <taxon>Arthropoda</taxon>
        <taxon>Hexapoda</taxon>
        <taxon>Insecta</taxon>
        <taxon>Pterygota</taxon>
        <taxon>Neoptera</taxon>
        <taxon>Endopterygota</taxon>
        <taxon>Hymenoptera</taxon>
        <taxon>Apocrita</taxon>
        <taxon>Ichneumonoidea</taxon>
        <taxon>Braconidae</taxon>
        <taxon>Microgastrinae</taxon>
        <taxon>Cotesia</taxon>
    </lineage>
</organism>
<feature type="binding site" evidence="16">
    <location>
        <position position="1259"/>
    </location>
    <ligand>
        <name>Zn(2+)</name>
        <dbReference type="ChEBI" id="CHEBI:29105"/>
        <note>catalytic</note>
    </ligand>
</feature>
<dbReference type="GO" id="GO:0005737">
    <property type="term" value="C:cytoplasm"/>
    <property type="evidence" value="ECO:0007669"/>
    <property type="project" value="TreeGrafter"/>
</dbReference>
<dbReference type="PRINTS" id="PR00756">
    <property type="entry name" value="ALADIPTASE"/>
</dbReference>
<dbReference type="GO" id="GO:0098552">
    <property type="term" value="C:side of membrane"/>
    <property type="evidence" value="ECO:0007669"/>
    <property type="project" value="UniProtKB-KW"/>
</dbReference>
<dbReference type="Pfam" id="PF17900">
    <property type="entry name" value="Peptidase_M1_N"/>
    <property type="match status" value="2"/>
</dbReference>
<evidence type="ECO:0000256" key="5">
    <source>
        <dbReference type="ARBA" id="ARBA00022622"/>
    </source>
</evidence>
<comment type="similarity">
    <text evidence="2">Belongs to the peptidase M1 family.</text>
</comment>
<keyword evidence="9" id="KW-0378">Hydrolase</keyword>
<dbReference type="Gene3D" id="2.60.40.1730">
    <property type="entry name" value="tricorn interacting facor f3 domain"/>
    <property type="match status" value="2"/>
</dbReference>
<keyword evidence="5" id="KW-0336">GPI-anchor</keyword>
<dbReference type="Gene3D" id="1.25.50.20">
    <property type="match status" value="2"/>
</dbReference>
<evidence type="ECO:0000313" key="22">
    <source>
        <dbReference type="EMBL" id="KAH0560345.1"/>
    </source>
</evidence>
<dbReference type="GO" id="GO:0005886">
    <property type="term" value="C:plasma membrane"/>
    <property type="evidence" value="ECO:0007669"/>
    <property type="project" value="UniProtKB-SubCell"/>
</dbReference>
<name>A0AAV7IFF4_COTGL</name>
<evidence type="ECO:0000256" key="15">
    <source>
        <dbReference type="PIRSR" id="PIRSR634016-1"/>
    </source>
</evidence>
<evidence type="ECO:0000256" key="7">
    <source>
        <dbReference type="ARBA" id="ARBA00022723"/>
    </source>
</evidence>
<keyword evidence="13" id="KW-0325">Glycoprotein</keyword>
<reference evidence="22 23" key="1">
    <citation type="journal article" date="2021" name="J. Hered.">
        <title>A chromosome-level genome assembly of the parasitoid wasp, Cotesia glomerata (Hymenoptera: Braconidae).</title>
        <authorList>
            <person name="Pinto B.J."/>
            <person name="Weis J.J."/>
            <person name="Gamble T."/>
            <person name="Ode P.J."/>
            <person name="Paul R."/>
            <person name="Zaspel J.M."/>
        </authorList>
    </citation>
    <scope>NUCLEOTIDE SEQUENCE [LARGE SCALE GENOMIC DNA]</scope>
    <source>
        <strain evidence="22">CgM1</strain>
    </source>
</reference>
<dbReference type="GO" id="GO:0006508">
    <property type="term" value="P:proteolysis"/>
    <property type="evidence" value="ECO:0007669"/>
    <property type="project" value="UniProtKB-KW"/>
</dbReference>
<dbReference type="FunFam" id="2.60.40.1910:FF:000008">
    <property type="entry name" value="Aminopeptidase"/>
    <property type="match status" value="2"/>
</dbReference>
<feature type="active site" description="Proton acceptor" evidence="15">
    <location>
        <position position="1256"/>
    </location>
</feature>
<dbReference type="InterPro" id="IPR001930">
    <property type="entry name" value="Peptidase_M1"/>
</dbReference>
<evidence type="ECO:0000256" key="11">
    <source>
        <dbReference type="ARBA" id="ARBA00023049"/>
    </source>
</evidence>
<keyword evidence="8 18" id="KW-0732">Signal</keyword>
<dbReference type="GO" id="GO:0070006">
    <property type="term" value="F:metalloaminopeptidase activity"/>
    <property type="evidence" value="ECO:0007669"/>
    <property type="project" value="TreeGrafter"/>
</dbReference>
<dbReference type="InterPro" id="IPR034016">
    <property type="entry name" value="M1_APN-typ"/>
</dbReference>
<dbReference type="FunFam" id="1.10.390.10:FF:000013">
    <property type="entry name" value="Aminopeptidase N"/>
    <property type="match status" value="2"/>
</dbReference>
<dbReference type="GO" id="GO:0042277">
    <property type="term" value="F:peptide binding"/>
    <property type="evidence" value="ECO:0007669"/>
    <property type="project" value="TreeGrafter"/>
</dbReference>
<feature type="domain" description="Aminopeptidase N-like N-terminal" evidence="21">
    <location>
        <begin position="53"/>
        <end position="245"/>
    </location>
</feature>
<dbReference type="InterPro" id="IPR045357">
    <property type="entry name" value="Aminopeptidase_N-like_N"/>
</dbReference>
<dbReference type="GO" id="GO:0008270">
    <property type="term" value="F:zinc ion binding"/>
    <property type="evidence" value="ECO:0007669"/>
    <property type="project" value="InterPro"/>
</dbReference>
<evidence type="ECO:0000256" key="13">
    <source>
        <dbReference type="ARBA" id="ARBA00023180"/>
    </source>
</evidence>
<evidence type="ECO:0000259" key="21">
    <source>
        <dbReference type="Pfam" id="PF17900"/>
    </source>
</evidence>
<dbReference type="Pfam" id="PF01433">
    <property type="entry name" value="Peptidase_M1"/>
    <property type="match status" value="2"/>
</dbReference>
<dbReference type="PANTHER" id="PTHR11533">
    <property type="entry name" value="PROTEASE M1 ZINC METALLOPROTEASE"/>
    <property type="match status" value="1"/>
</dbReference>
<dbReference type="InterPro" id="IPR014782">
    <property type="entry name" value="Peptidase_M1_dom"/>
</dbReference>
<keyword evidence="4" id="KW-1003">Cell membrane</keyword>
<dbReference type="InterPro" id="IPR042097">
    <property type="entry name" value="Aminopeptidase_N-like_N_sf"/>
</dbReference>
<feature type="domain" description="Peptidase M1 membrane alanine aminopeptidase" evidence="19">
    <location>
        <begin position="1182"/>
        <end position="1411"/>
    </location>
</feature>
<evidence type="ECO:0008006" key="24">
    <source>
        <dbReference type="Google" id="ProtNLM"/>
    </source>
</evidence>
<dbReference type="GO" id="GO:0043171">
    <property type="term" value="P:peptide catabolic process"/>
    <property type="evidence" value="ECO:0007669"/>
    <property type="project" value="TreeGrafter"/>
</dbReference>
<feature type="binding site" evidence="16">
    <location>
        <position position="1255"/>
    </location>
    <ligand>
        <name>Zn(2+)</name>
        <dbReference type="ChEBI" id="CHEBI:29105"/>
        <note>catalytic</note>
    </ligand>
</feature>
<feature type="signal peptide" evidence="18">
    <location>
        <begin position="1"/>
        <end position="19"/>
    </location>
</feature>
<keyword evidence="12" id="KW-0472">Membrane</keyword>
<protein>
    <recommendedName>
        <fullName evidence="24">Aminopeptidase N</fullName>
    </recommendedName>
</protein>
<evidence type="ECO:0000256" key="6">
    <source>
        <dbReference type="ARBA" id="ARBA00022670"/>
    </source>
</evidence>
<dbReference type="GO" id="GO:0005615">
    <property type="term" value="C:extracellular space"/>
    <property type="evidence" value="ECO:0007669"/>
    <property type="project" value="TreeGrafter"/>
</dbReference>
<evidence type="ECO:0000256" key="3">
    <source>
        <dbReference type="ARBA" id="ARBA00022438"/>
    </source>
</evidence>
<evidence type="ECO:0000256" key="17">
    <source>
        <dbReference type="PIRSR" id="PIRSR634016-4"/>
    </source>
</evidence>
<feature type="domain" description="Peptidase M1 membrane alanine aminopeptidase" evidence="19">
    <location>
        <begin position="279"/>
        <end position="505"/>
    </location>
</feature>
<comment type="caution">
    <text evidence="22">The sequence shown here is derived from an EMBL/GenBank/DDBJ whole genome shotgun (WGS) entry which is preliminary data.</text>
</comment>
<keyword evidence="3" id="KW-0031">Aminopeptidase</keyword>
<evidence type="ECO:0000256" key="1">
    <source>
        <dbReference type="ARBA" id="ARBA00004609"/>
    </source>
</evidence>